<dbReference type="RefSeq" id="WP_269312458.1">
    <property type="nucleotide sequence ID" value="NZ_CP114052.1"/>
</dbReference>
<dbReference type="EMBL" id="CP114052">
    <property type="protein sequence ID" value="WAW15778.1"/>
    <property type="molecule type" value="Genomic_DNA"/>
</dbReference>
<dbReference type="Proteomes" id="UP001164187">
    <property type="component" value="Chromosome"/>
</dbReference>
<dbReference type="PANTHER" id="PTHR43663">
    <property type="entry name" value="CHROMATE TRANSPORT PROTEIN-RELATED"/>
    <property type="match status" value="1"/>
</dbReference>
<proteinExistence type="inferred from homology"/>
<comment type="similarity">
    <text evidence="2">Belongs to the chromate ion transporter (CHR) (TC 2.A.51) family.</text>
</comment>
<evidence type="ECO:0000256" key="2">
    <source>
        <dbReference type="ARBA" id="ARBA00005262"/>
    </source>
</evidence>
<keyword evidence="3" id="KW-1003">Cell membrane</keyword>
<keyword evidence="9" id="KW-1185">Reference proteome</keyword>
<evidence type="ECO:0000256" key="6">
    <source>
        <dbReference type="ARBA" id="ARBA00023136"/>
    </source>
</evidence>
<keyword evidence="5 7" id="KW-1133">Transmembrane helix</keyword>
<keyword evidence="6 7" id="KW-0472">Membrane</keyword>
<reference evidence="8" key="1">
    <citation type="submission" date="2022-12" db="EMBL/GenBank/DDBJ databases">
        <title>Peptostreptococcus.</title>
        <authorList>
            <person name="Lee S.H."/>
        </authorList>
    </citation>
    <scope>NUCLEOTIDE SEQUENCE</scope>
    <source>
        <strain evidence="8">CBA3647</strain>
    </source>
</reference>
<feature type="transmembrane region" description="Helical" evidence="7">
    <location>
        <begin position="76"/>
        <end position="99"/>
    </location>
</feature>
<evidence type="ECO:0000256" key="5">
    <source>
        <dbReference type="ARBA" id="ARBA00022989"/>
    </source>
</evidence>
<dbReference type="Pfam" id="PF02417">
    <property type="entry name" value="Chromate_transp"/>
    <property type="match status" value="1"/>
</dbReference>
<evidence type="ECO:0000313" key="9">
    <source>
        <dbReference type="Proteomes" id="UP001164187"/>
    </source>
</evidence>
<feature type="transmembrane region" description="Helical" evidence="7">
    <location>
        <begin position="111"/>
        <end position="131"/>
    </location>
</feature>
<keyword evidence="4 7" id="KW-0812">Transmembrane</keyword>
<organism evidence="8 9">
    <name type="scientific">Peptostreptococcus equinus</name>
    <dbReference type="NCBI Taxonomy" id="3003601"/>
    <lineage>
        <taxon>Bacteria</taxon>
        <taxon>Bacillati</taxon>
        <taxon>Bacillota</taxon>
        <taxon>Clostridia</taxon>
        <taxon>Peptostreptococcales</taxon>
        <taxon>Peptostreptococcaceae</taxon>
        <taxon>Peptostreptococcus</taxon>
    </lineage>
</organism>
<gene>
    <name evidence="8" type="ORF">O0R46_04820</name>
</gene>
<accession>A0ABY7JR09</accession>
<evidence type="ECO:0000313" key="8">
    <source>
        <dbReference type="EMBL" id="WAW15778.1"/>
    </source>
</evidence>
<evidence type="ECO:0000256" key="3">
    <source>
        <dbReference type="ARBA" id="ARBA00022475"/>
    </source>
</evidence>
<feature type="transmembrane region" description="Helical" evidence="7">
    <location>
        <begin position="151"/>
        <end position="169"/>
    </location>
</feature>
<dbReference type="PANTHER" id="PTHR43663:SF1">
    <property type="entry name" value="CHROMATE TRANSPORTER"/>
    <property type="match status" value="1"/>
</dbReference>
<evidence type="ECO:0000256" key="1">
    <source>
        <dbReference type="ARBA" id="ARBA00004651"/>
    </source>
</evidence>
<dbReference type="InterPro" id="IPR003370">
    <property type="entry name" value="Chromate_transpt"/>
</dbReference>
<dbReference type="InterPro" id="IPR052518">
    <property type="entry name" value="CHR_Transporter"/>
</dbReference>
<sequence length="195" mass="21172">MNSLLVFVTFVKIGAFSFGGGYAVLPLIQKYIVEVNGWMSIDQMTDLISLSQLTPGPIAINAATFVGTKLGGLPGAIIATFGEVLPSCILMLLLGNLLFRGKKIKFMDYILSGLKPAVAGLILVAAISMFTSSILNVELKNITIIISTKEIFSSINYLGLIGFFFAIIMQKYRKNSVIKTLLLSAFLGLILYFMI</sequence>
<feature type="transmembrane region" description="Helical" evidence="7">
    <location>
        <begin position="176"/>
        <end position="194"/>
    </location>
</feature>
<protein>
    <submittedName>
        <fullName evidence="8">Chromate transporter</fullName>
    </submittedName>
</protein>
<evidence type="ECO:0000256" key="7">
    <source>
        <dbReference type="SAM" id="Phobius"/>
    </source>
</evidence>
<comment type="subcellular location">
    <subcellularLocation>
        <location evidence="1">Cell membrane</location>
        <topology evidence="1">Multi-pass membrane protein</topology>
    </subcellularLocation>
</comment>
<evidence type="ECO:0000256" key="4">
    <source>
        <dbReference type="ARBA" id="ARBA00022692"/>
    </source>
</evidence>
<name>A0ABY7JR09_9FIRM</name>